<keyword evidence="4 6" id="KW-0819">tRNA processing</keyword>
<evidence type="ECO:0000256" key="1">
    <source>
        <dbReference type="ARBA" id="ARBA00006621"/>
    </source>
</evidence>
<evidence type="ECO:0000313" key="10">
    <source>
        <dbReference type="EMBL" id="AWD77885.1"/>
    </source>
</evidence>
<dbReference type="GO" id="GO:0006397">
    <property type="term" value="P:mRNA processing"/>
    <property type="evidence" value="ECO:0007669"/>
    <property type="project" value="UniProtKB-KW"/>
</dbReference>
<evidence type="ECO:0000256" key="2">
    <source>
        <dbReference type="ARBA" id="ARBA00022640"/>
    </source>
</evidence>
<feature type="domain" description="Domain X" evidence="8">
    <location>
        <begin position="363"/>
        <end position="452"/>
    </location>
</feature>
<dbReference type="GO" id="GO:0009507">
    <property type="term" value="C:chloroplast"/>
    <property type="evidence" value="ECO:0007669"/>
    <property type="project" value="UniProtKB-SubCell"/>
</dbReference>
<keyword evidence="5 6" id="KW-0694">RNA-binding</keyword>
<dbReference type="Pfam" id="PF01348">
    <property type="entry name" value="Intron_maturas2"/>
    <property type="match status" value="1"/>
</dbReference>
<dbReference type="InterPro" id="IPR024937">
    <property type="entry name" value="Domain_X"/>
</dbReference>
<dbReference type="PANTHER" id="PTHR34811:SF1">
    <property type="entry name" value="MATURASE K"/>
    <property type="match status" value="1"/>
</dbReference>
<keyword evidence="7 10" id="KW-0150">Chloroplast</keyword>
<feature type="domain" description="Maturase MatK N-terminal" evidence="9">
    <location>
        <begin position="24"/>
        <end position="335"/>
    </location>
</feature>
<evidence type="ECO:0000259" key="9">
    <source>
        <dbReference type="Pfam" id="PF01824"/>
    </source>
</evidence>
<evidence type="ECO:0000256" key="5">
    <source>
        <dbReference type="ARBA" id="ARBA00022884"/>
    </source>
</evidence>
<evidence type="ECO:0000256" key="6">
    <source>
        <dbReference type="HAMAP-Rule" id="MF_01390"/>
    </source>
</evidence>
<dbReference type="InterPro" id="IPR002866">
    <property type="entry name" value="Maturase_MatK"/>
</dbReference>
<dbReference type="GO" id="GO:0008033">
    <property type="term" value="P:tRNA processing"/>
    <property type="evidence" value="ECO:0007669"/>
    <property type="project" value="UniProtKB-KW"/>
</dbReference>
<dbReference type="HAMAP" id="MF_01390">
    <property type="entry name" value="MatK"/>
    <property type="match status" value="1"/>
</dbReference>
<evidence type="ECO:0000256" key="3">
    <source>
        <dbReference type="ARBA" id="ARBA00022664"/>
    </source>
</evidence>
<evidence type="ECO:0000256" key="4">
    <source>
        <dbReference type="ARBA" id="ARBA00022694"/>
    </source>
</evidence>
<comment type="similarity">
    <text evidence="1 6">Belongs to the intron maturase 2 family. MatK subfamily.</text>
</comment>
<dbReference type="EMBL" id="MG913608">
    <property type="protein sequence ID" value="AWD77885.1"/>
    <property type="molecule type" value="Genomic_DNA"/>
</dbReference>
<keyword evidence="3 6" id="KW-0507">mRNA processing</keyword>
<gene>
    <name evidence="6 10" type="primary">matK</name>
</gene>
<dbReference type="Pfam" id="PF01824">
    <property type="entry name" value="MatK_N"/>
    <property type="match status" value="1"/>
</dbReference>
<comment type="function">
    <text evidence="6 7">Usually encoded in the trnK tRNA gene intron. Probably assists in splicing its own and other chloroplast group II introns.</text>
</comment>
<dbReference type="GO" id="GO:0008380">
    <property type="term" value="P:RNA splicing"/>
    <property type="evidence" value="ECO:0007669"/>
    <property type="project" value="UniProtKB-UniRule"/>
</dbReference>
<geneLocation type="chloroplast" evidence="10"/>
<dbReference type="GO" id="GO:0003723">
    <property type="term" value="F:RNA binding"/>
    <property type="evidence" value="ECO:0007669"/>
    <property type="project" value="UniProtKB-KW"/>
</dbReference>
<protein>
    <recommendedName>
        <fullName evidence="6">Maturase K</fullName>
    </recommendedName>
    <alternativeName>
        <fullName evidence="6">Intron maturase</fullName>
    </alternativeName>
</protein>
<dbReference type="PANTHER" id="PTHR34811">
    <property type="entry name" value="MATURASE K"/>
    <property type="match status" value="1"/>
</dbReference>
<evidence type="ECO:0000256" key="7">
    <source>
        <dbReference type="RuleBase" id="RU004226"/>
    </source>
</evidence>
<name>A0A343WSB8_9MONI</name>
<dbReference type="AlphaFoldDB" id="A0A343WSB8"/>
<accession>A0A343WSB8</accession>
<organism evidence="10">
    <name type="scientific">Odontosoria chinensis</name>
    <dbReference type="NCBI Taxonomy" id="32133"/>
    <lineage>
        <taxon>Eukaryota</taxon>
        <taxon>Viridiplantae</taxon>
        <taxon>Streptophyta</taxon>
        <taxon>Embryophyta</taxon>
        <taxon>Tracheophyta</taxon>
        <taxon>Polypodiopsida</taxon>
        <taxon>Polypodiidae</taxon>
        <taxon>Polypodiales</taxon>
        <taxon>Lindsaeineae</taxon>
        <taxon>Lindsaeaceae</taxon>
        <taxon>Odontosoria</taxon>
    </lineage>
</organism>
<evidence type="ECO:0000259" key="8">
    <source>
        <dbReference type="Pfam" id="PF01348"/>
    </source>
</evidence>
<keyword evidence="2 7" id="KW-0934">Plastid</keyword>
<reference evidence="10" key="1">
    <citation type="journal article" date="2018" name="Mitochondrial DNA Part B Resour">
        <title>The first complete chloroplast genome of a traditional Chinese medicinal herb Odontosoria chinensis (Lindsaeaceae).</title>
        <authorList>
            <person name="Xu R."/>
            <person name="Liu S."/>
            <person name="Wang Z."/>
            <person name="Wang T."/>
            <person name="Su Y."/>
        </authorList>
    </citation>
    <scope>NUCLEOTIDE SEQUENCE</scope>
</reference>
<dbReference type="InterPro" id="IPR024942">
    <property type="entry name" value="Maturase_MatK_N"/>
</dbReference>
<comment type="subcellular location">
    <subcellularLocation>
        <location evidence="6">Plastid</location>
        <location evidence="6">Chloroplast</location>
    </subcellularLocation>
</comment>
<proteinExistence type="inferred from homology"/>
<sequence>MIKTYEFPSTFSKLREVEELSICQECFWYPFPFLFRENVYSIAYDRRSNAGNTRSTSGTCNIIVAKRLIQRIRHQDYSDIIHLGFGLNNHNSINTNLYFRVLLETTCFVLEIPASYRVIDEINKRCQFSRSIHSIFPFLEDNLPKSNYLLNIILSRNNHFENLIRLSRRRIQDASFLHLLRLVSYIYKASRVKTYMREREEQKSINASLWNFYLHEIDFLLLVSWKQLCGSHPKNFVSTDQTNINRKERCVCVYEYQLEKSPVIFQSHLIRKICAHYGRYKNQCFVIFRGTRYFARKWIYYLCVFTKSNFHYRTKFSHMAINSKLLSGSCVSLLGYILTVQPVSNKIQVQTAKESYTSILNGKKLYPRAPILLLIKLMAKHHFCDIIGRPLTKLAWVTPTDDDPLDKFAKIWGILYLYHSGSINRDGLRRSRYILQVSLNNTLASKHKITTRLSRREFDSELPKTSFSCGYFNNQRVWNLDLIRPILITSNIVTPTRQVYS</sequence>